<gene>
    <name evidence="11" type="ORF">AB0I59_11155</name>
</gene>
<organism evidence="11 12">
    <name type="scientific">Microtetraspora glauca</name>
    <dbReference type="NCBI Taxonomy" id="1996"/>
    <lineage>
        <taxon>Bacteria</taxon>
        <taxon>Bacillati</taxon>
        <taxon>Actinomycetota</taxon>
        <taxon>Actinomycetes</taxon>
        <taxon>Streptosporangiales</taxon>
        <taxon>Streptosporangiaceae</taxon>
        <taxon>Microtetraspora</taxon>
    </lineage>
</organism>
<dbReference type="PANTHER" id="PTHR43394:SF1">
    <property type="entry name" value="ATP-BINDING CASSETTE SUB-FAMILY B MEMBER 10, MITOCHONDRIAL"/>
    <property type="match status" value="1"/>
</dbReference>
<feature type="transmembrane region" description="Helical" evidence="8">
    <location>
        <begin position="287"/>
        <end position="307"/>
    </location>
</feature>
<feature type="compositionally biased region" description="Basic and acidic residues" evidence="7">
    <location>
        <begin position="640"/>
        <end position="654"/>
    </location>
</feature>
<evidence type="ECO:0000256" key="4">
    <source>
        <dbReference type="ARBA" id="ARBA00022840"/>
    </source>
</evidence>
<evidence type="ECO:0000256" key="6">
    <source>
        <dbReference type="ARBA" id="ARBA00023136"/>
    </source>
</evidence>
<evidence type="ECO:0000313" key="11">
    <source>
        <dbReference type="EMBL" id="MEV0969183.1"/>
    </source>
</evidence>
<name>A0ABV3GC17_MICGL</name>
<dbReference type="InterPro" id="IPR003439">
    <property type="entry name" value="ABC_transporter-like_ATP-bd"/>
</dbReference>
<dbReference type="RefSeq" id="WP_358132068.1">
    <property type="nucleotide sequence ID" value="NZ_JBFALK010000005.1"/>
</dbReference>
<evidence type="ECO:0000256" key="5">
    <source>
        <dbReference type="ARBA" id="ARBA00022989"/>
    </source>
</evidence>
<reference evidence="11 12" key="1">
    <citation type="submission" date="2024-06" db="EMBL/GenBank/DDBJ databases">
        <title>The Natural Products Discovery Center: Release of the First 8490 Sequenced Strains for Exploring Actinobacteria Biosynthetic Diversity.</title>
        <authorList>
            <person name="Kalkreuter E."/>
            <person name="Kautsar S.A."/>
            <person name="Yang D."/>
            <person name="Bader C.D."/>
            <person name="Teijaro C.N."/>
            <person name="Fluegel L."/>
            <person name="Davis C.M."/>
            <person name="Simpson J.R."/>
            <person name="Lauterbach L."/>
            <person name="Steele A.D."/>
            <person name="Gui C."/>
            <person name="Meng S."/>
            <person name="Li G."/>
            <person name="Viehrig K."/>
            <person name="Ye F."/>
            <person name="Su P."/>
            <person name="Kiefer A.F."/>
            <person name="Nichols A."/>
            <person name="Cepeda A.J."/>
            <person name="Yan W."/>
            <person name="Fan B."/>
            <person name="Jiang Y."/>
            <person name="Adhikari A."/>
            <person name="Zheng C.-J."/>
            <person name="Schuster L."/>
            <person name="Cowan T.M."/>
            <person name="Smanski M.J."/>
            <person name="Chevrette M.G."/>
            <person name="De Carvalho L.P.S."/>
            <person name="Shen B."/>
        </authorList>
    </citation>
    <scope>NUCLEOTIDE SEQUENCE [LARGE SCALE GENOMIC DNA]</scope>
    <source>
        <strain evidence="11 12">NPDC050100</strain>
    </source>
</reference>
<comment type="caution">
    <text evidence="11">The sequence shown here is derived from an EMBL/GenBank/DDBJ whole genome shotgun (WGS) entry which is preliminary data.</text>
</comment>
<dbReference type="Proteomes" id="UP001551675">
    <property type="component" value="Unassembled WGS sequence"/>
</dbReference>
<feature type="transmembrane region" description="Helical" evidence="8">
    <location>
        <begin position="145"/>
        <end position="163"/>
    </location>
</feature>
<evidence type="ECO:0000259" key="9">
    <source>
        <dbReference type="PROSITE" id="PS50893"/>
    </source>
</evidence>
<dbReference type="PROSITE" id="PS50893">
    <property type="entry name" value="ABC_TRANSPORTER_2"/>
    <property type="match status" value="1"/>
</dbReference>
<feature type="domain" description="ABC transporter" evidence="9">
    <location>
        <begin position="331"/>
        <end position="591"/>
    </location>
</feature>
<keyword evidence="3" id="KW-0547">Nucleotide-binding</keyword>
<feature type="transmembrane region" description="Helical" evidence="8">
    <location>
        <begin position="60"/>
        <end position="84"/>
    </location>
</feature>
<feature type="compositionally biased region" description="Low complexity" evidence="7">
    <location>
        <begin position="610"/>
        <end position="629"/>
    </location>
</feature>
<evidence type="ECO:0000256" key="1">
    <source>
        <dbReference type="ARBA" id="ARBA00004651"/>
    </source>
</evidence>
<dbReference type="Pfam" id="PF00005">
    <property type="entry name" value="ABC_tran"/>
    <property type="match status" value="1"/>
</dbReference>
<evidence type="ECO:0000256" key="8">
    <source>
        <dbReference type="SAM" id="Phobius"/>
    </source>
</evidence>
<dbReference type="PANTHER" id="PTHR43394">
    <property type="entry name" value="ATP-DEPENDENT PERMEASE MDL1, MITOCHONDRIAL"/>
    <property type="match status" value="1"/>
</dbReference>
<feature type="transmembrane region" description="Helical" evidence="8">
    <location>
        <begin position="18"/>
        <end position="40"/>
    </location>
</feature>
<evidence type="ECO:0000313" key="12">
    <source>
        <dbReference type="Proteomes" id="UP001551675"/>
    </source>
</evidence>
<proteinExistence type="predicted"/>
<dbReference type="InterPro" id="IPR017871">
    <property type="entry name" value="ABC_transporter-like_CS"/>
</dbReference>
<keyword evidence="4 11" id="KW-0067">ATP-binding</keyword>
<dbReference type="InterPro" id="IPR036640">
    <property type="entry name" value="ABC1_TM_sf"/>
</dbReference>
<feature type="transmembrane region" description="Helical" evidence="8">
    <location>
        <begin position="254"/>
        <end position="275"/>
    </location>
</feature>
<dbReference type="SMART" id="SM00382">
    <property type="entry name" value="AAA"/>
    <property type="match status" value="1"/>
</dbReference>
<evidence type="ECO:0000256" key="3">
    <source>
        <dbReference type="ARBA" id="ARBA00022741"/>
    </source>
</evidence>
<evidence type="ECO:0000256" key="2">
    <source>
        <dbReference type="ARBA" id="ARBA00022692"/>
    </source>
</evidence>
<feature type="transmembrane region" description="Helical" evidence="8">
    <location>
        <begin position="169"/>
        <end position="189"/>
    </location>
</feature>
<sequence length="654" mass="67087">MEAADRLVVRTIRHGGPWLFVLAVASVGGSILELALPYVIGRTVDGLATGGAAGSPSGSFTGSLTAPLTTSLTGCVLVLAGVVACDSLRVWAAGATSAHASAWLRRRITRHVLGAGPAMTRRFPEGDLTTRLGMNAEETGRAPEAVITGASLLVPTAGGLVALTLIDPVLTLTLVAGLVVILLVLRAFLRDTTAVVAAYQEVQGGIAARLVTALSGARTIAAAGTTDGEIARVLAPLPRLRAYGMDLWRANARAGVQTGVVVPLLEVAVLVVGGLRLAGGDLTVGELYAAARYVVLGAGLGSALGYIGRLARARSAAGRVGELSEEPPLPYGTRELPPGPGTLEFRSVAANGLRDLDVVIPGGSAIAVVGRSGSGKSALAALAGRLADPSEGAVLLDGVPVRELSRTALRRAVGYAFERPVLVGDTIGDAIALGLGIRPARASTPTSAPTSAPSTPVSASASASVLAATRAACADEFVRRLPQGYGTPLRDAPMSGGERQRIGLARAFAQGTRLLVLDDATSSLDTLTERQVSAALTGELGGRTRLVVAHRVATAARADAVLWLEDGRLRGFDRHEVLWSAHPGYRAVFQAHVSEPAPHSVTDHTRSRARASQPAPHSAPATSPTPNSPQVRVPDTATEWAERSGADHSGAEHS</sequence>
<dbReference type="PROSITE" id="PS00211">
    <property type="entry name" value="ABC_TRANSPORTER_1"/>
    <property type="match status" value="1"/>
</dbReference>
<evidence type="ECO:0000256" key="7">
    <source>
        <dbReference type="SAM" id="MobiDB-lite"/>
    </source>
</evidence>
<keyword evidence="12" id="KW-1185">Reference proteome</keyword>
<feature type="domain" description="ABC transmembrane type-1" evidence="10">
    <location>
        <begin position="20"/>
        <end position="312"/>
    </location>
</feature>
<keyword evidence="5 8" id="KW-1133">Transmembrane helix</keyword>
<dbReference type="GO" id="GO:0005524">
    <property type="term" value="F:ATP binding"/>
    <property type="evidence" value="ECO:0007669"/>
    <property type="project" value="UniProtKB-KW"/>
</dbReference>
<dbReference type="InterPro" id="IPR011527">
    <property type="entry name" value="ABC1_TM_dom"/>
</dbReference>
<dbReference type="PROSITE" id="PS50929">
    <property type="entry name" value="ABC_TM1F"/>
    <property type="match status" value="1"/>
</dbReference>
<dbReference type="InterPro" id="IPR003593">
    <property type="entry name" value="AAA+_ATPase"/>
</dbReference>
<dbReference type="EMBL" id="JBFALK010000005">
    <property type="protein sequence ID" value="MEV0969183.1"/>
    <property type="molecule type" value="Genomic_DNA"/>
</dbReference>
<keyword evidence="2 8" id="KW-0812">Transmembrane</keyword>
<comment type="subcellular location">
    <subcellularLocation>
        <location evidence="1">Cell membrane</location>
        <topology evidence="1">Multi-pass membrane protein</topology>
    </subcellularLocation>
</comment>
<dbReference type="InterPro" id="IPR039421">
    <property type="entry name" value="Type_1_exporter"/>
</dbReference>
<dbReference type="Gene3D" id="1.20.1560.10">
    <property type="entry name" value="ABC transporter type 1, transmembrane domain"/>
    <property type="match status" value="1"/>
</dbReference>
<protein>
    <submittedName>
        <fullName evidence="11">ABC transporter ATP-binding protein</fullName>
    </submittedName>
</protein>
<dbReference type="Gene3D" id="3.40.50.300">
    <property type="entry name" value="P-loop containing nucleotide triphosphate hydrolases"/>
    <property type="match status" value="1"/>
</dbReference>
<dbReference type="SUPFAM" id="SSF90123">
    <property type="entry name" value="ABC transporter transmembrane region"/>
    <property type="match status" value="1"/>
</dbReference>
<feature type="region of interest" description="Disordered" evidence="7">
    <location>
        <begin position="596"/>
        <end position="654"/>
    </location>
</feature>
<accession>A0ABV3GC17</accession>
<dbReference type="SUPFAM" id="SSF52540">
    <property type="entry name" value="P-loop containing nucleoside triphosphate hydrolases"/>
    <property type="match status" value="1"/>
</dbReference>
<dbReference type="Pfam" id="PF00664">
    <property type="entry name" value="ABC_membrane"/>
    <property type="match status" value="1"/>
</dbReference>
<keyword evidence="6 8" id="KW-0472">Membrane</keyword>
<evidence type="ECO:0000259" key="10">
    <source>
        <dbReference type="PROSITE" id="PS50929"/>
    </source>
</evidence>
<dbReference type="InterPro" id="IPR027417">
    <property type="entry name" value="P-loop_NTPase"/>
</dbReference>